<reference evidence="2 3" key="1">
    <citation type="submission" date="2019-06" db="EMBL/GenBank/DDBJ databases">
        <title>Sequencing the genomes of 1000 actinobacteria strains.</title>
        <authorList>
            <person name="Klenk H.-P."/>
        </authorList>
    </citation>
    <scope>NUCLEOTIDE SEQUENCE [LARGE SCALE GENOMIC DNA]</scope>
    <source>
        <strain evidence="2 3">DSM 8251</strain>
    </source>
</reference>
<accession>A0A542ZR10</accession>
<dbReference type="CDD" id="cd07731">
    <property type="entry name" value="ComA-like_MBL-fold"/>
    <property type="match status" value="1"/>
</dbReference>
<evidence type="ECO:0000313" key="3">
    <source>
        <dbReference type="Proteomes" id="UP000316196"/>
    </source>
</evidence>
<evidence type="ECO:0000259" key="1">
    <source>
        <dbReference type="Pfam" id="PF00753"/>
    </source>
</evidence>
<dbReference type="InterPro" id="IPR001279">
    <property type="entry name" value="Metallo-B-lactamas"/>
</dbReference>
<gene>
    <name evidence="2" type="ORF">FB460_0585</name>
</gene>
<dbReference type="AlphaFoldDB" id="A0A542ZR10"/>
<keyword evidence="2" id="KW-0378">Hydrolase</keyword>
<comment type="caution">
    <text evidence="2">The sequence shown here is derived from an EMBL/GenBank/DDBJ whole genome shotgun (WGS) entry which is preliminary data.</text>
</comment>
<dbReference type="InterPro" id="IPR036866">
    <property type="entry name" value="RibonucZ/Hydroxyglut_hydro"/>
</dbReference>
<dbReference type="GO" id="GO:0016787">
    <property type="term" value="F:hydrolase activity"/>
    <property type="evidence" value="ECO:0007669"/>
    <property type="project" value="UniProtKB-KW"/>
</dbReference>
<proteinExistence type="predicted"/>
<keyword evidence="3" id="KW-1185">Reference proteome</keyword>
<dbReference type="EMBL" id="VFOR01000001">
    <property type="protein sequence ID" value="TQL62795.1"/>
    <property type="molecule type" value="Genomic_DNA"/>
</dbReference>
<dbReference type="InterPro" id="IPR035681">
    <property type="entry name" value="ComA-like_MBL"/>
</dbReference>
<dbReference type="Pfam" id="PF00753">
    <property type="entry name" value="Lactamase_B"/>
    <property type="match status" value="1"/>
</dbReference>
<feature type="domain" description="Metallo-beta-lactamase" evidence="1">
    <location>
        <begin position="53"/>
        <end position="106"/>
    </location>
</feature>
<evidence type="ECO:0000313" key="2">
    <source>
        <dbReference type="EMBL" id="TQL62795.1"/>
    </source>
</evidence>
<organism evidence="2 3">
    <name type="scientific">Propioniferax innocua</name>
    <dbReference type="NCBI Taxonomy" id="1753"/>
    <lineage>
        <taxon>Bacteria</taxon>
        <taxon>Bacillati</taxon>
        <taxon>Actinomycetota</taxon>
        <taxon>Actinomycetes</taxon>
        <taxon>Propionibacteriales</taxon>
        <taxon>Propionibacteriaceae</taxon>
        <taxon>Propioniferax</taxon>
    </lineage>
</organism>
<dbReference type="Gene3D" id="3.60.15.10">
    <property type="entry name" value="Ribonuclease Z/Hydroxyacylglutathione hydrolase-like"/>
    <property type="match status" value="1"/>
</dbReference>
<dbReference type="PANTHER" id="PTHR30619">
    <property type="entry name" value="DNA INTERNALIZATION/COMPETENCE PROTEIN COMEC/REC2"/>
    <property type="match status" value="1"/>
</dbReference>
<dbReference type="PANTHER" id="PTHR30619:SF1">
    <property type="entry name" value="RECOMBINATION PROTEIN 2"/>
    <property type="match status" value="1"/>
</dbReference>
<dbReference type="Proteomes" id="UP000316196">
    <property type="component" value="Unassembled WGS sequence"/>
</dbReference>
<sequence>MTLASVAMLVLGTEVMKRRVVALGLLIVLIAASLNRPPSPGWPPERWHAVSCDVGQGDATLLRIADDSAVVIDTGPDVAAMRACLDGVGVRRVPLLVLTHYHSDHVDGRAAVWPRMDHDGQVWVSPVPSPAGTAAAVEHEATQHGVTVLTPALGASTRVGDASLQVIGPARIPRSLLMSGEGESATENDTSLVLHAHVGGLRLLLPGDLEPDGQRAVERMWGALPVDVLKVPHHGSGNQYADFLTTHRARVALVSCGIDNDHGHPAEKTVDLLQRHGLRLHRTDLEGSIAFTHEDQRISVTTQRRPT</sequence>
<protein>
    <submittedName>
        <fullName evidence="2">Beta-lactamase superfamily II metal-dependent hydrolase</fullName>
    </submittedName>
</protein>
<name>A0A542ZR10_9ACTN</name>
<dbReference type="SUPFAM" id="SSF56281">
    <property type="entry name" value="Metallo-hydrolase/oxidoreductase"/>
    <property type="match status" value="1"/>
</dbReference>
<dbReference type="InterPro" id="IPR052159">
    <property type="entry name" value="Competence_DNA_uptake"/>
</dbReference>